<evidence type="ECO:0000313" key="3">
    <source>
        <dbReference type="Proteomes" id="UP000564964"/>
    </source>
</evidence>
<dbReference type="InterPro" id="IPR001296">
    <property type="entry name" value="Glyco_trans_1"/>
</dbReference>
<dbReference type="EMBL" id="DUGH01000011">
    <property type="protein sequence ID" value="HIH15857.1"/>
    <property type="molecule type" value="Genomic_DNA"/>
</dbReference>
<name>A0A7J4JIU6_9ARCH</name>
<evidence type="ECO:0000259" key="1">
    <source>
        <dbReference type="Pfam" id="PF00534"/>
    </source>
</evidence>
<dbReference type="Proteomes" id="UP000564964">
    <property type="component" value="Unassembled WGS sequence"/>
</dbReference>
<dbReference type="GO" id="GO:0016757">
    <property type="term" value="F:glycosyltransferase activity"/>
    <property type="evidence" value="ECO:0007669"/>
    <property type="project" value="InterPro"/>
</dbReference>
<organism evidence="2 3">
    <name type="scientific">Candidatus Iainarchaeum sp</name>
    <dbReference type="NCBI Taxonomy" id="3101447"/>
    <lineage>
        <taxon>Archaea</taxon>
        <taxon>Candidatus Iainarchaeota</taxon>
        <taxon>Candidatus Iainarchaeia</taxon>
        <taxon>Candidatus Iainarchaeales</taxon>
        <taxon>Candidatus Iainarchaeaceae</taxon>
        <taxon>Candidatus Iainarchaeum</taxon>
    </lineage>
</organism>
<sequence length="361" mass="41066">MELLQPQEPHTDFTPYTIVFTILYFQTIFKAMARRLYLQRAWSEVHILQVLMLGKSARGGIYYYATALEQALSRLGIQVSSDWPRLPQADLVHYHYDALFPLSRFKLLGFLVLARILGKPVVVTAHNPIARGTKSPLKYLFYWIANRIIVHDEMEWEFSPKTVVIPYGKSCFYLDFPTRLSRQELKKKWATGSKYVLLCYGTLRITKNYPLALGIVKALRESGIDADLVIAGNPTNASLKQCGLEDLPPYARLFAKYIAEPETNELFTLADAVLLTNSEHNHSAVPHIAYYFRKPVVASQCLAHQTRFSVGSIDECVSILTKILKSPPSMEEEHSRELVDFSWEKIARSTTGLYASLIGKK</sequence>
<evidence type="ECO:0000313" key="2">
    <source>
        <dbReference type="EMBL" id="HIH15857.1"/>
    </source>
</evidence>
<keyword evidence="2" id="KW-0808">Transferase</keyword>
<proteinExistence type="predicted"/>
<accession>A0A7J4JIU6</accession>
<reference evidence="3" key="1">
    <citation type="journal article" date="2020" name="bioRxiv">
        <title>A rank-normalized archaeal taxonomy based on genome phylogeny resolves widespread incomplete and uneven classifications.</title>
        <authorList>
            <person name="Rinke C."/>
            <person name="Chuvochina M."/>
            <person name="Mussig A.J."/>
            <person name="Chaumeil P.-A."/>
            <person name="Waite D.W."/>
            <person name="Whitman W.B."/>
            <person name="Parks D.H."/>
            <person name="Hugenholtz P."/>
        </authorList>
    </citation>
    <scope>NUCLEOTIDE SEQUENCE [LARGE SCALE GENOMIC DNA]</scope>
</reference>
<dbReference type="AlphaFoldDB" id="A0A7J4JIU6"/>
<gene>
    <name evidence="2" type="ORF">HA252_00445</name>
</gene>
<dbReference type="SUPFAM" id="SSF53756">
    <property type="entry name" value="UDP-Glycosyltransferase/glycogen phosphorylase"/>
    <property type="match status" value="1"/>
</dbReference>
<protein>
    <submittedName>
        <fullName evidence="2">Glycosyltransferase family 4 protein</fullName>
    </submittedName>
</protein>
<dbReference type="Pfam" id="PF00534">
    <property type="entry name" value="Glycos_transf_1"/>
    <property type="match status" value="1"/>
</dbReference>
<comment type="caution">
    <text evidence="2">The sequence shown here is derived from an EMBL/GenBank/DDBJ whole genome shotgun (WGS) entry which is preliminary data.</text>
</comment>
<feature type="domain" description="Glycosyl transferase family 1" evidence="1">
    <location>
        <begin position="182"/>
        <end position="300"/>
    </location>
</feature>
<dbReference type="Gene3D" id="3.40.50.2000">
    <property type="entry name" value="Glycogen Phosphorylase B"/>
    <property type="match status" value="2"/>
</dbReference>